<name>A0A1X6NJJ9_PORUM</name>
<feature type="non-terminal residue" evidence="6">
    <location>
        <position position="1"/>
    </location>
</feature>
<evidence type="ECO:0000256" key="2">
    <source>
        <dbReference type="ARBA" id="ARBA00022825"/>
    </source>
</evidence>
<evidence type="ECO:0000313" key="7">
    <source>
        <dbReference type="Proteomes" id="UP000218209"/>
    </source>
</evidence>
<proteinExistence type="predicted"/>
<protein>
    <submittedName>
        <fullName evidence="6">Uncharacterized protein</fullName>
    </submittedName>
</protein>
<gene>
    <name evidence="6" type="ORF">BU14_2323s0001</name>
</gene>
<evidence type="ECO:0000313" key="6">
    <source>
        <dbReference type="EMBL" id="OSX68732.1"/>
    </source>
</evidence>
<evidence type="ECO:0000256" key="3">
    <source>
        <dbReference type="SAM" id="MobiDB-lite"/>
    </source>
</evidence>
<sequence>AGGAPAPGAPPAPDDDAAGAAGQPIAAPRAALLPAALDLTAGGCPYMWPHCAQPLFPGSAPAIVNVTVFNLGGVKGAITSIAWAPGPGGELLAVAASLPDRFWPWAAGLGVHVRVVDDPAAAAAVAGLSDVPTVASGVLRLTIAAVVEGTASTVELPVRADVVAPPPRERRLLWDTFHSLRYPPAYVPRDSLAETKDMLDWLGDHPHTNYQALFRHLRGAGYYIDVWSQPATCLPADVAARYGALLVMDAEDYFSTAEVSAITAAVHDGGLALIVVAEWYSRPLMRDVRFEDDNTRSWWTPVIGGGNVPALNELLRPHGMALGDTVLSGEVAAPPYQRYGFMSGAPIVRVDLGGEALRARGLRPHLPRR</sequence>
<feature type="non-terminal residue" evidence="6">
    <location>
        <position position="369"/>
    </location>
</feature>
<dbReference type="GO" id="GO:0004252">
    <property type="term" value="F:serine-type endopeptidase activity"/>
    <property type="evidence" value="ECO:0007669"/>
    <property type="project" value="TreeGrafter"/>
</dbReference>
<dbReference type="Proteomes" id="UP000218209">
    <property type="component" value="Unassembled WGS sequence"/>
</dbReference>
<organism evidence="6 7">
    <name type="scientific">Porphyra umbilicalis</name>
    <name type="common">Purple laver</name>
    <name type="synonym">Red alga</name>
    <dbReference type="NCBI Taxonomy" id="2786"/>
    <lineage>
        <taxon>Eukaryota</taxon>
        <taxon>Rhodophyta</taxon>
        <taxon>Bangiophyceae</taxon>
        <taxon>Bangiales</taxon>
        <taxon>Bangiaceae</taxon>
        <taxon>Porphyra</taxon>
    </lineage>
</organism>
<keyword evidence="7" id="KW-1185">Reference proteome</keyword>
<reference evidence="6 7" key="1">
    <citation type="submission" date="2017-03" db="EMBL/GenBank/DDBJ databases">
        <title>WGS assembly of Porphyra umbilicalis.</title>
        <authorList>
            <person name="Brawley S.H."/>
            <person name="Blouin N.A."/>
            <person name="Ficko-Blean E."/>
            <person name="Wheeler G.L."/>
            <person name="Lohr M."/>
            <person name="Goodson H.V."/>
            <person name="Jenkins J.W."/>
            <person name="Blaby-Haas C.E."/>
            <person name="Helliwell K.E."/>
            <person name="Chan C."/>
            <person name="Marriage T."/>
            <person name="Bhattacharya D."/>
            <person name="Klein A.S."/>
            <person name="Badis Y."/>
            <person name="Brodie J."/>
            <person name="Cao Y."/>
            <person name="Collen J."/>
            <person name="Dittami S.M."/>
            <person name="Gachon C.M."/>
            <person name="Green B.R."/>
            <person name="Karpowicz S."/>
            <person name="Kim J.W."/>
            <person name="Kudahl U."/>
            <person name="Lin S."/>
            <person name="Michel G."/>
            <person name="Mittag M."/>
            <person name="Olson B.J."/>
            <person name="Pangilinan J."/>
            <person name="Peng Y."/>
            <person name="Qiu H."/>
            <person name="Shu S."/>
            <person name="Singer J.T."/>
            <person name="Smith A.G."/>
            <person name="Sprecher B.N."/>
            <person name="Wagner V."/>
            <person name="Wang W."/>
            <person name="Wang Z.-Y."/>
            <person name="Yan J."/>
            <person name="Yarish C."/>
            <person name="Zoeuner-Riek S."/>
            <person name="Zhuang Y."/>
            <person name="Zou Y."/>
            <person name="Lindquist E.A."/>
            <person name="Grimwood J."/>
            <person name="Barry K."/>
            <person name="Rokhsar D.S."/>
            <person name="Schmutz J."/>
            <person name="Stiller J.W."/>
            <person name="Grossman A.R."/>
            <person name="Prochnik S.E."/>
        </authorList>
    </citation>
    <scope>NUCLEOTIDE SEQUENCE [LARGE SCALE GENOMIC DNA]</scope>
    <source>
        <strain evidence="6">4086291</strain>
    </source>
</reference>
<dbReference type="Pfam" id="PF23094">
    <property type="entry name" value="MBTPS1_3rd"/>
    <property type="match status" value="1"/>
</dbReference>
<dbReference type="PANTHER" id="PTHR43806:SF7">
    <property type="entry name" value="MEMBRANE-BOUND TRANSCRIPTION FACTOR SITE-1 PROTEASE"/>
    <property type="match status" value="1"/>
</dbReference>
<dbReference type="AlphaFoldDB" id="A0A1X6NJJ9"/>
<keyword evidence="2" id="KW-0378">Hydrolase</keyword>
<dbReference type="InterPro" id="IPR057032">
    <property type="entry name" value="MBTPS1_4th"/>
</dbReference>
<evidence type="ECO:0000259" key="4">
    <source>
        <dbReference type="Pfam" id="PF23090"/>
    </source>
</evidence>
<feature type="domain" description="MBTPS1 third" evidence="5">
    <location>
        <begin position="34"/>
        <end position="163"/>
    </location>
</feature>
<dbReference type="OrthoDB" id="3715at2759"/>
<dbReference type="GO" id="GO:0006508">
    <property type="term" value="P:proteolysis"/>
    <property type="evidence" value="ECO:0007669"/>
    <property type="project" value="UniProtKB-KW"/>
</dbReference>
<feature type="domain" description="MBTPS1 fourth" evidence="4">
    <location>
        <begin position="166"/>
        <end position="354"/>
    </location>
</feature>
<dbReference type="GO" id="GO:0005794">
    <property type="term" value="C:Golgi apparatus"/>
    <property type="evidence" value="ECO:0007669"/>
    <property type="project" value="TreeGrafter"/>
</dbReference>
<accession>A0A1X6NJJ9</accession>
<keyword evidence="2" id="KW-0720">Serine protease</keyword>
<dbReference type="Pfam" id="PF23090">
    <property type="entry name" value="MBTPS1_4th"/>
    <property type="match status" value="1"/>
</dbReference>
<dbReference type="InterPro" id="IPR050131">
    <property type="entry name" value="Peptidase_S8_subtilisin-like"/>
</dbReference>
<dbReference type="PANTHER" id="PTHR43806">
    <property type="entry name" value="PEPTIDASE S8"/>
    <property type="match status" value="1"/>
</dbReference>
<evidence type="ECO:0000256" key="1">
    <source>
        <dbReference type="ARBA" id="ARBA00022670"/>
    </source>
</evidence>
<dbReference type="EMBL" id="KV920148">
    <property type="protein sequence ID" value="OSX68732.1"/>
    <property type="molecule type" value="Genomic_DNA"/>
</dbReference>
<keyword evidence="1" id="KW-0645">Protease</keyword>
<evidence type="ECO:0000259" key="5">
    <source>
        <dbReference type="Pfam" id="PF23094"/>
    </source>
</evidence>
<feature type="region of interest" description="Disordered" evidence="3">
    <location>
        <begin position="1"/>
        <end position="21"/>
    </location>
</feature>
<dbReference type="InterPro" id="IPR057060">
    <property type="entry name" value="MBTPS1_3rd"/>
</dbReference>